<dbReference type="SUPFAM" id="SSF117281">
    <property type="entry name" value="Kelch motif"/>
    <property type="match status" value="1"/>
</dbReference>
<reference evidence="3" key="2">
    <citation type="submission" date="2025-08" db="UniProtKB">
        <authorList>
            <consortium name="RefSeq"/>
        </authorList>
    </citation>
    <scope>IDENTIFICATION</scope>
    <source>
        <tissue evidence="3">Leaf</tissue>
    </source>
</reference>
<dbReference type="Pfam" id="PF00646">
    <property type="entry name" value="F-box"/>
    <property type="match status" value="1"/>
</dbReference>
<organism evidence="2 3">
    <name type="scientific">Camelina sativa</name>
    <name type="common">False flax</name>
    <name type="synonym">Myagrum sativum</name>
    <dbReference type="NCBI Taxonomy" id="90675"/>
    <lineage>
        <taxon>Eukaryota</taxon>
        <taxon>Viridiplantae</taxon>
        <taxon>Streptophyta</taxon>
        <taxon>Embryophyta</taxon>
        <taxon>Tracheophyta</taxon>
        <taxon>Spermatophyta</taxon>
        <taxon>Magnoliopsida</taxon>
        <taxon>eudicotyledons</taxon>
        <taxon>Gunneridae</taxon>
        <taxon>Pentapetalae</taxon>
        <taxon>rosids</taxon>
        <taxon>malvids</taxon>
        <taxon>Brassicales</taxon>
        <taxon>Brassicaceae</taxon>
        <taxon>Camelineae</taxon>
        <taxon>Camelina</taxon>
    </lineage>
</organism>
<feature type="domain" description="F-box" evidence="1">
    <location>
        <begin position="12"/>
        <end position="51"/>
    </location>
</feature>
<dbReference type="Gene3D" id="2.120.10.80">
    <property type="entry name" value="Kelch-type beta propeller"/>
    <property type="match status" value="1"/>
</dbReference>
<dbReference type="RefSeq" id="XP_010462958.1">
    <property type="nucleotide sequence ID" value="XM_010464656.1"/>
</dbReference>
<protein>
    <submittedName>
        <fullName evidence="3">F-box/LRR-repeat/kelch-repeat protein At1g09650-like</fullName>
    </submittedName>
</protein>
<dbReference type="SUPFAM" id="SSF81383">
    <property type="entry name" value="F-box domain"/>
    <property type="match status" value="1"/>
</dbReference>
<dbReference type="InterPro" id="IPR050796">
    <property type="entry name" value="SCF_F-box_component"/>
</dbReference>
<dbReference type="InterPro" id="IPR006527">
    <property type="entry name" value="F-box-assoc_dom_typ1"/>
</dbReference>
<dbReference type="InterPro" id="IPR015915">
    <property type="entry name" value="Kelch-typ_b-propeller"/>
</dbReference>
<evidence type="ECO:0000259" key="1">
    <source>
        <dbReference type="SMART" id="SM00256"/>
    </source>
</evidence>
<reference evidence="2" key="1">
    <citation type="journal article" date="2014" name="Nat. Commun.">
        <title>The emerging biofuel crop Camelina sativa retains a highly undifferentiated hexaploid genome structure.</title>
        <authorList>
            <person name="Kagale S."/>
            <person name="Koh C."/>
            <person name="Nixon J."/>
            <person name="Bollina V."/>
            <person name="Clarke W.E."/>
            <person name="Tuteja R."/>
            <person name="Spillane C."/>
            <person name="Robinson S.J."/>
            <person name="Links M.G."/>
            <person name="Clarke C."/>
            <person name="Higgins E.E."/>
            <person name="Huebert T."/>
            <person name="Sharpe A.G."/>
            <person name="Parkin I.A."/>
        </authorList>
    </citation>
    <scope>NUCLEOTIDE SEQUENCE [LARGE SCALE GENOMIC DNA]</scope>
    <source>
        <strain evidence="2">cv. DH55</strain>
    </source>
</reference>
<dbReference type="CDD" id="cd22157">
    <property type="entry name" value="F-box_AtFBW1-like"/>
    <property type="match status" value="1"/>
</dbReference>
<dbReference type="InterPro" id="IPR001810">
    <property type="entry name" value="F-box_dom"/>
</dbReference>
<dbReference type="GeneID" id="104743595"/>
<proteinExistence type="predicted"/>
<name>A0ABM0VY93_CAMSA</name>
<evidence type="ECO:0000313" key="3">
    <source>
        <dbReference type="RefSeq" id="XP_010462958.1"/>
    </source>
</evidence>
<dbReference type="Pfam" id="PF07734">
    <property type="entry name" value="FBA_1"/>
    <property type="match status" value="1"/>
</dbReference>
<dbReference type="NCBIfam" id="TIGR01640">
    <property type="entry name" value="F_box_assoc_1"/>
    <property type="match status" value="1"/>
</dbReference>
<dbReference type="PANTHER" id="PTHR31672:SF13">
    <property type="entry name" value="F-BOX PROTEIN CPR30-LIKE"/>
    <property type="match status" value="1"/>
</dbReference>
<accession>A0ABM0VY93</accession>
<sequence>MSKKLCSRTECLYHDVVELILERAPATSLMRFKAVSKQWKSTIESPLFQERQYKHCQQSGDPDVLMVSVFLYEDGFTDPDDVEQVAGIESLRTLVVGSSSSLQISTPWDNTYYLVAESCCDGLVCLYFPDRSGFVVNATTSLAGFGKDKFTGRYKAVWLYNSSELSLEDGTATTCEVFDFTTNAWRYVTPSVPYRIFSRYPAYVDGSLYWFTVDCPETQVISLDLHTEAFQVIPVTPFANAKPDKFNMCNLDDRLCVSSMNWLNQDIWSFNSESKTWAKIYSLDLDQTFIKFDFQVQYPVVPLALLDGDKKNKKKKKKKKKLLYFSRQDSRTLVVHDPQTKTYDAAFTADSIGFPVCYFQISHISLYSSASLFFNATAEIARGATKISIEPVWDRARLLCPREKPWVGAPVRDFLSLDIDFDPYGQAH</sequence>
<evidence type="ECO:0000313" key="2">
    <source>
        <dbReference type="Proteomes" id="UP000694864"/>
    </source>
</evidence>
<dbReference type="Proteomes" id="UP000694864">
    <property type="component" value="Chromosome 14"/>
</dbReference>
<dbReference type="InterPro" id="IPR036047">
    <property type="entry name" value="F-box-like_dom_sf"/>
</dbReference>
<keyword evidence="2" id="KW-1185">Reference proteome</keyword>
<dbReference type="InterPro" id="IPR017451">
    <property type="entry name" value="F-box-assoc_interact_dom"/>
</dbReference>
<gene>
    <name evidence="3" type="primary">LOC104743595</name>
</gene>
<dbReference type="PANTHER" id="PTHR31672">
    <property type="entry name" value="BNACNNG10540D PROTEIN"/>
    <property type="match status" value="1"/>
</dbReference>
<dbReference type="SMART" id="SM00256">
    <property type="entry name" value="FBOX"/>
    <property type="match status" value="1"/>
</dbReference>